<dbReference type="KEGG" id="agv:OJF2_40150"/>
<keyword evidence="3" id="KW-1185">Reference proteome</keyword>
<evidence type="ECO:0000313" key="2">
    <source>
        <dbReference type="EMBL" id="QEH35463.1"/>
    </source>
</evidence>
<keyword evidence="1" id="KW-0472">Membrane</keyword>
<dbReference type="RefSeq" id="WP_148595263.1">
    <property type="nucleotide sequence ID" value="NZ_CP042997.1"/>
</dbReference>
<dbReference type="InterPro" id="IPR036909">
    <property type="entry name" value="Cyt_c-like_dom_sf"/>
</dbReference>
<dbReference type="Gene3D" id="1.10.760.10">
    <property type="entry name" value="Cytochrome c-like domain"/>
    <property type="match status" value="1"/>
</dbReference>
<reference evidence="2 3" key="1">
    <citation type="submission" date="2019-08" db="EMBL/GenBank/DDBJ databases">
        <title>Deep-cultivation of Planctomycetes and their phenomic and genomic characterization uncovers novel biology.</title>
        <authorList>
            <person name="Wiegand S."/>
            <person name="Jogler M."/>
            <person name="Boedeker C."/>
            <person name="Pinto D."/>
            <person name="Vollmers J."/>
            <person name="Rivas-Marin E."/>
            <person name="Kohn T."/>
            <person name="Peeters S.H."/>
            <person name="Heuer A."/>
            <person name="Rast P."/>
            <person name="Oberbeckmann S."/>
            <person name="Bunk B."/>
            <person name="Jeske O."/>
            <person name="Meyerdierks A."/>
            <person name="Storesund J.E."/>
            <person name="Kallscheuer N."/>
            <person name="Luecker S."/>
            <person name="Lage O.M."/>
            <person name="Pohl T."/>
            <person name="Merkel B.J."/>
            <person name="Hornburger P."/>
            <person name="Mueller R.-W."/>
            <person name="Bruemmer F."/>
            <person name="Labrenz M."/>
            <person name="Spormann A.M."/>
            <person name="Op den Camp H."/>
            <person name="Overmann J."/>
            <person name="Amann R."/>
            <person name="Jetten M.S.M."/>
            <person name="Mascher T."/>
            <person name="Medema M.H."/>
            <person name="Devos D.P."/>
            <person name="Kaster A.-K."/>
            <person name="Ovreas L."/>
            <person name="Rohde M."/>
            <person name="Galperin M.Y."/>
            <person name="Jogler C."/>
        </authorList>
    </citation>
    <scope>NUCLEOTIDE SEQUENCE [LARGE SCALE GENOMIC DNA]</scope>
    <source>
        <strain evidence="2 3">OJF2</strain>
    </source>
</reference>
<feature type="transmembrane region" description="Helical" evidence="1">
    <location>
        <begin position="24"/>
        <end position="43"/>
    </location>
</feature>
<accession>A0A5B9W4C4</accession>
<dbReference type="OrthoDB" id="9789237at2"/>
<dbReference type="AlphaFoldDB" id="A0A5B9W4C4"/>
<organism evidence="2 3">
    <name type="scientific">Aquisphaera giovannonii</name>
    <dbReference type="NCBI Taxonomy" id="406548"/>
    <lineage>
        <taxon>Bacteria</taxon>
        <taxon>Pseudomonadati</taxon>
        <taxon>Planctomycetota</taxon>
        <taxon>Planctomycetia</taxon>
        <taxon>Isosphaerales</taxon>
        <taxon>Isosphaeraceae</taxon>
        <taxon>Aquisphaera</taxon>
    </lineage>
</organism>
<keyword evidence="1" id="KW-0812">Transmembrane</keyword>
<dbReference type="GO" id="GO:0009055">
    <property type="term" value="F:electron transfer activity"/>
    <property type="evidence" value="ECO:0007669"/>
    <property type="project" value="InterPro"/>
</dbReference>
<gene>
    <name evidence="2" type="ORF">OJF2_40150</name>
</gene>
<dbReference type="EMBL" id="CP042997">
    <property type="protein sequence ID" value="QEH35463.1"/>
    <property type="molecule type" value="Genomic_DNA"/>
</dbReference>
<keyword evidence="1" id="KW-1133">Transmembrane helix</keyword>
<sequence>MSPEPTADRTDSGRDADATRRRRFGLSLALALGLIAAGFSYFGTRDAWVVADRLPEATPAAASVEEADPAWDIDLPEGPHRDEFQTSCLVCHSARLPLGQPRFGRERWAEIVHKMVAAYGAPATPQQEDEVVDYLLAVRPPGP</sequence>
<dbReference type="GO" id="GO:0020037">
    <property type="term" value="F:heme binding"/>
    <property type="evidence" value="ECO:0007669"/>
    <property type="project" value="InterPro"/>
</dbReference>
<evidence type="ECO:0000313" key="3">
    <source>
        <dbReference type="Proteomes" id="UP000324233"/>
    </source>
</evidence>
<dbReference type="SUPFAM" id="SSF46626">
    <property type="entry name" value="Cytochrome c"/>
    <property type="match status" value="1"/>
</dbReference>
<name>A0A5B9W4C4_9BACT</name>
<evidence type="ECO:0000256" key="1">
    <source>
        <dbReference type="SAM" id="Phobius"/>
    </source>
</evidence>
<proteinExistence type="predicted"/>
<protein>
    <submittedName>
        <fullName evidence="2">Uncharacterized protein</fullName>
    </submittedName>
</protein>
<dbReference type="Proteomes" id="UP000324233">
    <property type="component" value="Chromosome"/>
</dbReference>